<accession>A0A4S8J246</accession>
<feature type="region of interest" description="Disordered" evidence="8">
    <location>
        <begin position="317"/>
        <end position="339"/>
    </location>
</feature>
<evidence type="ECO:0000313" key="10">
    <source>
        <dbReference type="EMBL" id="THU55381.1"/>
    </source>
</evidence>
<dbReference type="InterPro" id="IPR017441">
    <property type="entry name" value="Protein_kinase_ATP_BS"/>
</dbReference>
<evidence type="ECO:0000256" key="2">
    <source>
        <dbReference type="ARBA" id="ARBA00022679"/>
    </source>
</evidence>
<comment type="similarity">
    <text evidence="7">Belongs to the protein kinase superfamily.</text>
</comment>
<evidence type="ECO:0000256" key="7">
    <source>
        <dbReference type="RuleBase" id="RU000304"/>
    </source>
</evidence>
<proteinExistence type="inferred from homology"/>
<dbReference type="PROSITE" id="PS00108">
    <property type="entry name" value="PROTEIN_KINASE_ST"/>
    <property type="match status" value="1"/>
</dbReference>
<dbReference type="PROSITE" id="PS50011">
    <property type="entry name" value="PROTEIN_KINASE_DOM"/>
    <property type="match status" value="1"/>
</dbReference>
<organism evidence="10 11">
    <name type="scientific">Musa balbisiana</name>
    <name type="common">Banana</name>
    <dbReference type="NCBI Taxonomy" id="52838"/>
    <lineage>
        <taxon>Eukaryota</taxon>
        <taxon>Viridiplantae</taxon>
        <taxon>Streptophyta</taxon>
        <taxon>Embryophyta</taxon>
        <taxon>Tracheophyta</taxon>
        <taxon>Spermatophyta</taxon>
        <taxon>Magnoliopsida</taxon>
        <taxon>Liliopsida</taxon>
        <taxon>Zingiberales</taxon>
        <taxon>Musaceae</taxon>
        <taxon>Musa</taxon>
    </lineage>
</organism>
<feature type="domain" description="Protein kinase" evidence="9">
    <location>
        <begin position="4"/>
        <end position="307"/>
    </location>
</feature>
<dbReference type="SUPFAM" id="SSF56112">
    <property type="entry name" value="Protein kinase-like (PK-like)"/>
    <property type="match status" value="1"/>
</dbReference>
<dbReference type="InterPro" id="IPR000719">
    <property type="entry name" value="Prot_kinase_dom"/>
</dbReference>
<evidence type="ECO:0000256" key="1">
    <source>
        <dbReference type="ARBA" id="ARBA00022527"/>
    </source>
</evidence>
<dbReference type="CDD" id="cd07830">
    <property type="entry name" value="STKc_MAK_like"/>
    <property type="match status" value="1"/>
</dbReference>
<dbReference type="PANTHER" id="PTHR24055">
    <property type="entry name" value="MITOGEN-ACTIVATED PROTEIN KINASE"/>
    <property type="match status" value="1"/>
</dbReference>
<evidence type="ECO:0000256" key="5">
    <source>
        <dbReference type="ARBA" id="ARBA00022840"/>
    </source>
</evidence>
<keyword evidence="1 7" id="KW-0723">Serine/threonine-protein kinase</keyword>
<dbReference type="FunFam" id="1.10.510.10:FF:000624">
    <property type="entry name" value="Mitogen-activated protein kinase"/>
    <property type="match status" value="1"/>
</dbReference>
<dbReference type="EMBL" id="PYDT01000007">
    <property type="protein sequence ID" value="THU55381.1"/>
    <property type="molecule type" value="Genomic_DNA"/>
</dbReference>
<keyword evidence="11" id="KW-1185">Reference proteome</keyword>
<dbReference type="InterPro" id="IPR050117">
    <property type="entry name" value="MAPK"/>
</dbReference>
<dbReference type="GO" id="GO:0005524">
    <property type="term" value="F:ATP binding"/>
    <property type="evidence" value="ECO:0007669"/>
    <property type="project" value="UniProtKB-UniRule"/>
</dbReference>
<reference evidence="10 11" key="1">
    <citation type="journal article" date="2019" name="Nat. Plants">
        <title>Genome sequencing of Musa balbisiana reveals subgenome evolution and function divergence in polyploid bananas.</title>
        <authorList>
            <person name="Yao X."/>
        </authorList>
    </citation>
    <scope>NUCLEOTIDE SEQUENCE [LARGE SCALE GENOMIC DNA]</scope>
    <source>
        <strain evidence="11">cv. DH-PKW</strain>
        <tissue evidence="10">Leaves</tissue>
    </source>
</reference>
<dbReference type="Proteomes" id="UP000317650">
    <property type="component" value="Chromosome 11"/>
</dbReference>
<evidence type="ECO:0000256" key="6">
    <source>
        <dbReference type="PROSITE-ProRule" id="PRU10141"/>
    </source>
</evidence>
<dbReference type="GO" id="GO:0004674">
    <property type="term" value="F:protein serine/threonine kinase activity"/>
    <property type="evidence" value="ECO:0007669"/>
    <property type="project" value="UniProtKB-KW"/>
</dbReference>
<dbReference type="InterPro" id="IPR008271">
    <property type="entry name" value="Ser/Thr_kinase_AS"/>
</dbReference>
<feature type="binding site" evidence="6">
    <location>
        <position position="34"/>
    </location>
    <ligand>
        <name>ATP</name>
        <dbReference type="ChEBI" id="CHEBI:30616"/>
    </ligand>
</feature>
<evidence type="ECO:0000259" key="9">
    <source>
        <dbReference type="PROSITE" id="PS50011"/>
    </source>
</evidence>
<keyword evidence="2" id="KW-0808">Transferase</keyword>
<dbReference type="Gene3D" id="3.30.200.20">
    <property type="entry name" value="Phosphorylase Kinase, domain 1"/>
    <property type="match status" value="1"/>
</dbReference>
<dbReference type="Gene3D" id="1.10.510.10">
    <property type="entry name" value="Transferase(Phosphotransferase) domain 1"/>
    <property type="match status" value="1"/>
</dbReference>
<keyword evidence="5 6" id="KW-0067">ATP-binding</keyword>
<keyword evidence="4" id="KW-0418">Kinase</keyword>
<sequence>MERFKLIKEVGDGTFGSVWRALNKQSGEVVAIKKMKRKYYSWEECLNLREVKSLRRMNHPNIVKLKEVIRENDILYFVFEYMEFNLYQIMKDRGKGFSEAEIRNWCFQIFQALAYMHQRGYFHRDLKPENLLVTKDIIKIADFGLAREVCSQPPYTDYVSTRWYRAPEVLLQSSIYGAAVDMWAMGAIMAELFTLHPLFPGSSEVDEIHKICSVLGSPNEDSWAEGLQLADFMKHQFPLHDFHVIEVGIKGAPEQSSTRRYSTGALSVTKSANSSVTAKANASLRAGHLGRNPGKVTDVPSKTHEQMTDKLGRMSLNSRTHKTDKPPPSMKAGGWHSQSEIPARRFKTSESQVGESNYATRAKIGPVSRVTGLILRFRTGESQVKEPNYAIRAKTGPTGRVTSLGLIFKTGESQVEEPNCATRVKTEPTCRVTGLGLRFKTGESQVEESNCLTRAMTGPTDRVTGLGLRFKTGESQVGEPNCTTRAMTGPVGRAE</sequence>
<dbReference type="InterPro" id="IPR011009">
    <property type="entry name" value="Kinase-like_dom_sf"/>
</dbReference>
<protein>
    <recommendedName>
        <fullName evidence="9">Protein kinase domain-containing protein</fullName>
    </recommendedName>
</protein>
<feature type="region of interest" description="Disordered" evidence="8">
    <location>
        <begin position="285"/>
        <end position="304"/>
    </location>
</feature>
<feature type="region of interest" description="Disordered" evidence="8">
    <location>
        <begin position="474"/>
        <end position="495"/>
    </location>
</feature>
<evidence type="ECO:0000256" key="8">
    <source>
        <dbReference type="SAM" id="MobiDB-lite"/>
    </source>
</evidence>
<dbReference type="AlphaFoldDB" id="A0A4S8J246"/>
<dbReference type="FunFam" id="3.30.200.20:FF:000262">
    <property type="entry name" value="cyclin-dependent kinase F-4-like"/>
    <property type="match status" value="1"/>
</dbReference>
<evidence type="ECO:0000256" key="3">
    <source>
        <dbReference type="ARBA" id="ARBA00022741"/>
    </source>
</evidence>
<comment type="caution">
    <text evidence="10">The sequence shown here is derived from an EMBL/GenBank/DDBJ whole genome shotgun (WGS) entry which is preliminary data.</text>
</comment>
<gene>
    <name evidence="10" type="ORF">C4D60_Mb11t05950</name>
</gene>
<dbReference type="Pfam" id="PF00069">
    <property type="entry name" value="Pkinase"/>
    <property type="match status" value="1"/>
</dbReference>
<dbReference type="STRING" id="52838.A0A4S8J246"/>
<keyword evidence="3 6" id="KW-0547">Nucleotide-binding</keyword>
<name>A0A4S8J246_MUSBA</name>
<dbReference type="PROSITE" id="PS00107">
    <property type="entry name" value="PROTEIN_KINASE_ATP"/>
    <property type="match status" value="1"/>
</dbReference>
<dbReference type="SMART" id="SM00220">
    <property type="entry name" value="S_TKc"/>
    <property type="match status" value="1"/>
</dbReference>
<evidence type="ECO:0000256" key="4">
    <source>
        <dbReference type="ARBA" id="ARBA00022777"/>
    </source>
</evidence>
<evidence type="ECO:0000313" key="11">
    <source>
        <dbReference type="Proteomes" id="UP000317650"/>
    </source>
</evidence>